<comment type="caution">
    <text evidence="2">The sequence shown here is derived from an EMBL/GenBank/DDBJ whole genome shotgun (WGS) entry which is preliminary data.</text>
</comment>
<dbReference type="AlphaFoldDB" id="A0AAP0PKN5"/>
<dbReference type="Proteomes" id="UP001419268">
    <property type="component" value="Unassembled WGS sequence"/>
</dbReference>
<feature type="compositionally biased region" description="Polar residues" evidence="1">
    <location>
        <begin position="22"/>
        <end position="48"/>
    </location>
</feature>
<proteinExistence type="predicted"/>
<feature type="region of interest" description="Disordered" evidence="1">
    <location>
        <begin position="1"/>
        <end position="55"/>
    </location>
</feature>
<name>A0AAP0PKN5_9MAGN</name>
<sequence>MGNAAGVDSRRRWRSSRRMAQAAQTCNEPANSSGSREPLTRTTSSGSDAVNDKEQ</sequence>
<gene>
    <name evidence="2" type="ORF">Scep_007025</name>
</gene>
<evidence type="ECO:0000313" key="3">
    <source>
        <dbReference type="Proteomes" id="UP001419268"/>
    </source>
</evidence>
<keyword evidence="3" id="KW-1185">Reference proteome</keyword>
<protein>
    <submittedName>
        <fullName evidence="2">Uncharacterized protein</fullName>
    </submittedName>
</protein>
<evidence type="ECO:0000256" key="1">
    <source>
        <dbReference type="SAM" id="MobiDB-lite"/>
    </source>
</evidence>
<reference evidence="2 3" key="1">
    <citation type="submission" date="2024-01" db="EMBL/GenBank/DDBJ databases">
        <title>Genome assemblies of Stephania.</title>
        <authorList>
            <person name="Yang L."/>
        </authorList>
    </citation>
    <scope>NUCLEOTIDE SEQUENCE [LARGE SCALE GENOMIC DNA]</scope>
    <source>
        <strain evidence="2">JXDWG</strain>
        <tissue evidence="2">Leaf</tissue>
    </source>
</reference>
<accession>A0AAP0PKN5</accession>
<organism evidence="2 3">
    <name type="scientific">Stephania cephalantha</name>
    <dbReference type="NCBI Taxonomy" id="152367"/>
    <lineage>
        <taxon>Eukaryota</taxon>
        <taxon>Viridiplantae</taxon>
        <taxon>Streptophyta</taxon>
        <taxon>Embryophyta</taxon>
        <taxon>Tracheophyta</taxon>
        <taxon>Spermatophyta</taxon>
        <taxon>Magnoliopsida</taxon>
        <taxon>Ranunculales</taxon>
        <taxon>Menispermaceae</taxon>
        <taxon>Menispermoideae</taxon>
        <taxon>Cissampelideae</taxon>
        <taxon>Stephania</taxon>
    </lineage>
</organism>
<dbReference type="EMBL" id="JBBNAG010000003">
    <property type="protein sequence ID" value="KAK9148268.1"/>
    <property type="molecule type" value="Genomic_DNA"/>
</dbReference>
<evidence type="ECO:0000313" key="2">
    <source>
        <dbReference type="EMBL" id="KAK9148268.1"/>
    </source>
</evidence>